<keyword evidence="1" id="KW-0680">Restriction system</keyword>
<dbReference type="SUPFAM" id="SSF116734">
    <property type="entry name" value="DNA methylase specificity domain"/>
    <property type="match status" value="1"/>
</dbReference>
<name>T1AA36_9ZZZZ</name>
<dbReference type="EMBL" id="AUZZ01004378">
    <property type="protein sequence ID" value="EQD53887.1"/>
    <property type="molecule type" value="Genomic_DNA"/>
</dbReference>
<dbReference type="InterPro" id="IPR044946">
    <property type="entry name" value="Restrct_endonuc_typeI_TRD_sf"/>
</dbReference>
<proteinExistence type="predicted"/>
<dbReference type="GO" id="GO:0009307">
    <property type="term" value="P:DNA restriction-modification system"/>
    <property type="evidence" value="ECO:0007669"/>
    <property type="project" value="UniProtKB-KW"/>
</dbReference>
<reference evidence="3" key="1">
    <citation type="submission" date="2013-08" db="EMBL/GenBank/DDBJ databases">
        <authorList>
            <person name="Mendez C."/>
            <person name="Richter M."/>
            <person name="Ferrer M."/>
            <person name="Sanchez J."/>
        </authorList>
    </citation>
    <scope>NUCLEOTIDE SEQUENCE</scope>
</reference>
<keyword evidence="2" id="KW-0238">DNA-binding</keyword>
<accession>T1AA36</accession>
<comment type="caution">
    <text evidence="3">The sequence shown here is derived from an EMBL/GenBank/DDBJ whole genome shotgun (WGS) entry which is preliminary data.</text>
</comment>
<gene>
    <name evidence="3" type="ORF">B2A_06215</name>
</gene>
<dbReference type="GO" id="GO:0003677">
    <property type="term" value="F:DNA binding"/>
    <property type="evidence" value="ECO:0007669"/>
    <property type="project" value="UniProtKB-KW"/>
</dbReference>
<evidence type="ECO:0000256" key="2">
    <source>
        <dbReference type="ARBA" id="ARBA00023125"/>
    </source>
</evidence>
<feature type="non-terminal residue" evidence="3">
    <location>
        <position position="1"/>
    </location>
</feature>
<dbReference type="Gene3D" id="3.90.220.20">
    <property type="entry name" value="DNA methylase specificity domains"/>
    <property type="match status" value="2"/>
</dbReference>
<evidence type="ECO:0000256" key="1">
    <source>
        <dbReference type="ARBA" id="ARBA00022747"/>
    </source>
</evidence>
<sequence length="92" mass="10077">TDTLLPEWVFMCAATPAFRAWASPQMTGTGGLQRVPRAVVESYQIPLPPLATQQAIVAEIEAEQALVAANRELIARFEQKTQATLARVWGEP</sequence>
<dbReference type="AlphaFoldDB" id="T1AA36"/>
<evidence type="ECO:0000313" key="3">
    <source>
        <dbReference type="EMBL" id="EQD53887.1"/>
    </source>
</evidence>
<protein>
    <submittedName>
        <fullName evidence="3">Type I restriction enzyme EcoEI specificity protein</fullName>
    </submittedName>
</protein>
<reference evidence="3" key="2">
    <citation type="journal article" date="2014" name="ISME J.">
        <title>Microbial stratification in low pH oxic and suboxic macroscopic growths along an acid mine drainage.</title>
        <authorList>
            <person name="Mendez-Garcia C."/>
            <person name="Mesa V."/>
            <person name="Sprenger R.R."/>
            <person name="Richter M."/>
            <person name="Diez M.S."/>
            <person name="Solano J."/>
            <person name="Bargiela R."/>
            <person name="Golyshina O.V."/>
            <person name="Manteca A."/>
            <person name="Ramos J.L."/>
            <person name="Gallego J.R."/>
            <person name="Llorente I."/>
            <person name="Martins Dos Santos V.A."/>
            <person name="Jensen O.N."/>
            <person name="Pelaez A.I."/>
            <person name="Sanchez J."/>
            <person name="Ferrer M."/>
        </authorList>
    </citation>
    <scope>NUCLEOTIDE SEQUENCE</scope>
</reference>
<organism evidence="3">
    <name type="scientific">mine drainage metagenome</name>
    <dbReference type="NCBI Taxonomy" id="410659"/>
    <lineage>
        <taxon>unclassified sequences</taxon>
        <taxon>metagenomes</taxon>
        <taxon>ecological metagenomes</taxon>
    </lineage>
</organism>